<dbReference type="Gene3D" id="3.40.640.10">
    <property type="entry name" value="Type I PLP-dependent aspartate aminotransferase-like (Major domain)"/>
    <property type="match status" value="1"/>
</dbReference>
<dbReference type="SUPFAM" id="SSF46785">
    <property type="entry name" value="Winged helix' DNA-binding domain"/>
    <property type="match status" value="1"/>
</dbReference>
<keyword evidence="7" id="KW-0808">Transferase</keyword>
<dbReference type="Pfam" id="PF00392">
    <property type="entry name" value="GntR"/>
    <property type="match status" value="1"/>
</dbReference>
<evidence type="ECO:0000256" key="3">
    <source>
        <dbReference type="ARBA" id="ARBA00023015"/>
    </source>
</evidence>
<dbReference type="PRINTS" id="PR00035">
    <property type="entry name" value="HTHGNTR"/>
</dbReference>
<dbReference type="InterPro" id="IPR015421">
    <property type="entry name" value="PyrdxlP-dep_Trfase_major"/>
</dbReference>
<dbReference type="Gene3D" id="1.10.10.10">
    <property type="entry name" value="Winged helix-like DNA-binding domain superfamily/Winged helix DNA-binding domain"/>
    <property type="match status" value="1"/>
</dbReference>
<keyword evidence="3" id="KW-0805">Transcription regulation</keyword>
<comment type="similarity">
    <text evidence="1">In the C-terminal section; belongs to the class-I pyridoxal-phosphate-dependent aminotransferase family.</text>
</comment>
<dbReference type="InterPro" id="IPR015424">
    <property type="entry name" value="PyrdxlP-dep_Trfase"/>
</dbReference>
<dbReference type="PANTHER" id="PTHR46577">
    <property type="entry name" value="HTH-TYPE TRANSCRIPTIONAL REGULATORY PROTEIN GABR"/>
    <property type="match status" value="1"/>
</dbReference>
<dbReference type="SMART" id="SM00345">
    <property type="entry name" value="HTH_GNTR"/>
    <property type="match status" value="1"/>
</dbReference>
<dbReference type="GO" id="GO:0030170">
    <property type="term" value="F:pyridoxal phosphate binding"/>
    <property type="evidence" value="ECO:0007669"/>
    <property type="project" value="InterPro"/>
</dbReference>
<evidence type="ECO:0000256" key="4">
    <source>
        <dbReference type="ARBA" id="ARBA00023125"/>
    </source>
</evidence>
<dbReference type="GO" id="GO:0003677">
    <property type="term" value="F:DNA binding"/>
    <property type="evidence" value="ECO:0007669"/>
    <property type="project" value="UniProtKB-KW"/>
</dbReference>
<dbReference type="EMBL" id="FMBA01000007">
    <property type="protein sequence ID" value="SCB87070.1"/>
    <property type="molecule type" value="Genomic_DNA"/>
</dbReference>
<dbReference type="InterPro" id="IPR036390">
    <property type="entry name" value="WH_DNA-bd_sf"/>
</dbReference>
<dbReference type="Proteomes" id="UP000199698">
    <property type="component" value="Unassembled WGS sequence"/>
</dbReference>
<keyword evidence="8" id="KW-1185">Reference proteome</keyword>
<reference evidence="8" key="1">
    <citation type="submission" date="2016-08" db="EMBL/GenBank/DDBJ databases">
        <authorList>
            <person name="Varghese N."/>
            <person name="Submissions Spin"/>
        </authorList>
    </citation>
    <scope>NUCLEOTIDE SEQUENCE [LARGE SCALE GENOMIC DNA]</scope>
    <source>
        <strain evidence="8">R-53144</strain>
    </source>
</reference>
<keyword evidence="4 7" id="KW-0238">DNA-binding</keyword>
<evidence type="ECO:0000256" key="2">
    <source>
        <dbReference type="ARBA" id="ARBA00022898"/>
    </source>
</evidence>
<dbReference type="InterPro" id="IPR000524">
    <property type="entry name" value="Tscrpt_reg_HTH_GntR"/>
</dbReference>
<sequence>MWQKQKLTQFEGSLFQQLTHLIEHYIEQGILIAGERLPSERELAKMLQINRSTVVHALELLTERSILIRRRGSGTYVNNKKWGVQTYSSINWRLPAHFYRDKKSFYQQKVAQVRTQQVHICDLANGDLPTNLIPRLQLPNISLNELIMHEKNSDALQLGLPSLKAQIATYMQTQFSMQVDINEILITSGTQQSLFLITQGLLKPGDAVGIESPSYFYSLPLFQAAGLRLYGIECDNEGITLESLSNCVQQHQIKWLFLNPIFQNPMGFVMSNKRKQAIVAFCRSQCIGIVEDDAYSSLAFKPNLPVLPIKKWDQHNQVIYLGSLSKYIGGNIRIGWMVAPHNIIKNLSNIRQHIDSGLSILPQLLAQEYLQHHHTVHQQQLRQTLQIKAEQLMHWLDCYFGGEITYQPPLGGFHLYAHLPVKTVAQELALLNQLLSKGVTVSQGTDFGDNLGTIRLSYGHFEQQFEQQIVW</sequence>
<dbReference type="RefSeq" id="WP_091120824.1">
    <property type="nucleotide sequence ID" value="NZ_FMBA01000007.1"/>
</dbReference>
<dbReference type="PANTHER" id="PTHR46577:SF2">
    <property type="entry name" value="TRANSCRIPTIONAL REGULATORY PROTEIN"/>
    <property type="match status" value="1"/>
</dbReference>
<dbReference type="STRING" id="1798183.GA0061080_100722"/>
<evidence type="ECO:0000313" key="7">
    <source>
        <dbReference type="EMBL" id="SCB87070.1"/>
    </source>
</evidence>
<dbReference type="GO" id="GO:0008483">
    <property type="term" value="F:transaminase activity"/>
    <property type="evidence" value="ECO:0007669"/>
    <property type="project" value="UniProtKB-KW"/>
</dbReference>
<accession>A0A1C3ZXX1</accession>
<evidence type="ECO:0000259" key="6">
    <source>
        <dbReference type="PROSITE" id="PS50949"/>
    </source>
</evidence>
<dbReference type="InterPro" id="IPR051446">
    <property type="entry name" value="HTH_trans_reg/aminotransferase"/>
</dbReference>
<dbReference type="CDD" id="cd00609">
    <property type="entry name" value="AAT_like"/>
    <property type="match status" value="1"/>
</dbReference>
<proteinExistence type="inferred from homology"/>
<evidence type="ECO:0000313" key="8">
    <source>
        <dbReference type="Proteomes" id="UP000199698"/>
    </source>
</evidence>
<organism evidence="7 8">
    <name type="scientific">Gilliamella intestini</name>
    <dbReference type="NCBI Taxonomy" id="1798183"/>
    <lineage>
        <taxon>Bacteria</taxon>
        <taxon>Pseudomonadati</taxon>
        <taxon>Pseudomonadota</taxon>
        <taxon>Gammaproteobacteria</taxon>
        <taxon>Orbales</taxon>
        <taxon>Orbaceae</taxon>
        <taxon>Gilliamella</taxon>
    </lineage>
</organism>
<dbReference type="PROSITE" id="PS50949">
    <property type="entry name" value="HTH_GNTR"/>
    <property type="match status" value="1"/>
</dbReference>
<dbReference type="OrthoDB" id="9804020at2"/>
<gene>
    <name evidence="7" type="ORF">GA0061080_100722</name>
</gene>
<keyword evidence="2" id="KW-0663">Pyridoxal phosphate</keyword>
<keyword evidence="7" id="KW-0032">Aminotransferase</keyword>
<dbReference type="InterPro" id="IPR036388">
    <property type="entry name" value="WH-like_DNA-bd_sf"/>
</dbReference>
<dbReference type="CDD" id="cd07377">
    <property type="entry name" value="WHTH_GntR"/>
    <property type="match status" value="1"/>
</dbReference>
<dbReference type="AlphaFoldDB" id="A0A1C3ZXX1"/>
<dbReference type="InterPro" id="IPR004839">
    <property type="entry name" value="Aminotransferase_I/II_large"/>
</dbReference>
<dbReference type="SUPFAM" id="SSF53383">
    <property type="entry name" value="PLP-dependent transferases"/>
    <property type="match status" value="1"/>
</dbReference>
<evidence type="ECO:0000256" key="1">
    <source>
        <dbReference type="ARBA" id="ARBA00005384"/>
    </source>
</evidence>
<dbReference type="Pfam" id="PF00155">
    <property type="entry name" value="Aminotran_1_2"/>
    <property type="match status" value="1"/>
</dbReference>
<protein>
    <submittedName>
        <fullName evidence="7">DNA-binding transcriptional regulator, MocR family, contains an aminotransferase domain</fullName>
    </submittedName>
</protein>
<name>A0A1C3ZXX1_9GAMM</name>
<feature type="domain" description="HTH gntR-type" evidence="6">
    <location>
        <begin position="12"/>
        <end position="80"/>
    </location>
</feature>
<dbReference type="GO" id="GO:0003700">
    <property type="term" value="F:DNA-binding transcription factor activity"/>
    <property type="evidence" value="ECO:0007669"/>
    <property type="project" value="InterPro"/>
</dbReference>
<keyword evidence="5" id="KW-0804">Transcription</keyword>
<evidence type="ECO:0000256" key="5">
    <source>
        <dbReference type="ARBA" id="ARBA00023163"/>
    </source>
</evidence>